<dbReference type="SUPFAM" id="SSF52025">
    <property type="entry name" value="PA domain"/>
    <property type="match status" value="1"/>
</dbReference>
<dbReference type="Gene3D" id="3.50.30.30">
    <property type="match status" value="1"/>
</dbReference>
<sequence length="187" mass="20853">MSSFHRCSPVVLLLLLLCFSVAASEDSSPHGCSNKFQTFGASLPSKARQSRRLHASLVDPSDSCYILSSRLDGRIALSFRGNCEFTEKAKHAEAAGACALLVINDKEAAWCKRLLLHSRLVPPAALAMDTYAAFLIFLTRSFVLSGELKGIWVRRFERVWRKWRAKTSFSGTPVYMGLFPEPIVWVL</sequence>
<evidence type="ECO:0000313" key="5">
    <source>
        <dbReference type="Proteomes" id="UP000266723"/>
    </source>
</evidence>
<evidence type="ECO:0000256" key="2">
    <source>
        <dbReference type="SAM" id="SignalP"/>
    </source>
</evidence>
<name>A0ABQ7DF18_BRACR</name>
<dbReference type="InterPro" id="IPR046450">
    <property type="entry name" value="PA_dom_sf"/>
</dbReference>
<feature type="chain" id="PRO_5045088585" description="PA domain-containing protein" evidence="2">
    <location>
        <begin position="24"/>
        <end position="187"/>
    </location>
</feature>
<organism evidence="4 5">
    <name type="scientific">Brassica cretica</name>
    <name type="common">Mustard</name>
    <dbReference type="NCBI Taxonomy" id="69181"/>
    <lineage>
        <taxon>Eukaryota</taxon>
        <taxon>Viridiplantae</taxon>
        <taxon>Streptophyta</taxon>
        <taxon>Embryophyta</taxon>
        <taxon>Tracheophyta</taxon>
        <taxon>Spermatophyta</taxon>
        <taxon>Magnoliopsida</taxon>
        <taxon>eudicotyledons</taxon>
        <taxon>Gunneridae</taxon>
        <taxon>Pentapetalae</taxon>
        <taxon>rosids</taxon>
        <taxon>malvids</taxon>
        <taxon>Brassicales</taxon>
        <taxon>Brassicaceae</taxon>
        <taxon>Brassiceae</taxon>
        <taxon>Brassica</taxon>
    </lineage>
</organism>
<keyword evidence="2" id="KW-0732">Signal</keyword>
<reference evidence="4 5" key="1">
    <citation type="journal article" date="2020" name="BMC Genomics">
        <title>Intraspecific diversification of the crop wild relative Brassica cretica Lam. using demographic model selection.</title>
        <authorList>
            <person name="Kioukis A."/>
            <person name="Michalopoulou V.A."/>
            <person name="Briers L."/>
            <person name="Pirintsos S."/>
            <person name="Studholme D.J."/>
            <person name="Pavlidis P."/>
            <person name="Sarris P.F."/>
        </authorList>
    </citation>
    <scope>NUCLEOTIDE SEQUENCE [LARGE SCALE GENOMIC DNA]</scope>
    <source>
        <strain evidence="5">cv. PFS-1207/04</strain>
    </source>
</reference>
<evidence type="ECO:0000256" key="1">
    <source>
        <dbReference type="ARBA" id="ARBA00023180"/>
    </source>
</evidence>
<feature type="signal peptide" evidence="2">
    <location>
        <begin position="1"/>
        <end position="23"/>
    </location>
</feature>
<dbReference type="EMBL" id="QGKV02000649">
    <property type="protein sequence ID" value="KAF3575956.1"/>
    <property type="molecule type" value="Genomic_DNA"/>
</dbReference>
<dbReference type="Proteomes" id="UP000266723">
    <property type="component" value="Unassembled WGS sequence"/>
</dbReference>
<dbReference type="Pfam" id="PF02225">
    <property type="entry name" value="PA"/>
    <property type="match status" value="1"/>
</dbReference>
<gene>
    <name evidence="4" type="ORF">DY000_02035885</name>
</gene>
<accession>A0ABQ7DF18</accession>
<proteinExistence type="predicted"/>
<protein>
    <recommendedName>
        <fullName evidence="3">PA domain-containing protein</fullName>
    </recommendedName>
</protein>
<dbReference type="InterPro" id="IPR003137">
    <property type="entry name" value="PA_domain"/>
</dbReference>
<evidence type="ECO:0000259" key="3">
    <source>
        <dbReference type="Pfam" id="PF02225"/>
    </source>
</evidence>
<feature type="domain" description="PA" evidence="3">
    <location>
        <begin position="57"/>
        <end position="108"/>
    </location>
</feature>
<keyword evidence="1" id="KW-0325">Glycoprotein</keyword>
<keyword evidence="5" id="KW-1185">Reference proteome</keyword>
<evidence type="ECO:0000313" key="4">
    <source>
        <dbReference type="EMBL" id="KAF3575956.1"/>
    </source>
</evidence>
<comment type="caution">
    <text evidence="4">The sequence shown here is derived from an EMBL/GenBank/DDBJ whole genome shotgun (WGS) entry which is preliminary data.</text>
</comment>